<reference evidence="3" key="1">
    <citation type="submission" date="2016-06" db="UniProtKB">
        <authorList>
            <consortium name="WormBaseParasite"/>
        </authorList>
    </citation>
    <scope>IDENTIFICATION</scope>
</reference>
<sequence>MRVHLFPLRLVAGPRQYPCAREVEPTALLQRAVGDLGQWVASPNWPFVLEVRWPADRTPKPTQAQKFSLARRMATDEANRYNIGQISMAT</sequence>
<proteinExistence type="predicted"/>
<dbReference type="WBParaSite" id="SSLN_0001819701-mRNA-1">
    <property type="protein sequence ID" value="SSLN_0001819701-mRNA-1"/>
    <property type="gene ID" value="SSLN_0001819701"/>
</dbReference>
<dbReference type="EMBL" id="UYSU01042662">
    <property type="protein sequence ID" value="VDM03919.1"/>
    <property type="molecule type" value="Genomic_DNA"/>
</dbReference>
<organism evidence="3">
    <name type="scientific">Schistocephalus solidus</name>
    <name type="common">Tapeworm</name>
    <dbReference type="NCBI Taxonomy" id="70667"/>
    <lineage>
        <taxon>Eukaryota</taxon>
        <taxon>Metazoa</taxon>
        <taxon>Spiralia</taxon>
        <taxon>Lophotrochozoa</taxon>
        <taxon>Platyhelminthes</taxon>
        <taxon>Cestoda</taxon>
        <taxon>Eucestoda</taxon>
        <taxon>Diphyllobothriidea</taxon>
        <taxon>Diphyllobothriidae</taxon>
        <taxon>Schistocephalus</taxon>
    </lineage>
</organism>
<evidence type="ECO:0000313" key="3">
    <source>
        <dbReference type="WBParaSite" id="SSLN_0001819701-mRNA-1"/>
    </source>
</evidence>
<gene>
    <name evidence="1" type="ORF">SSLN_LOCUS17533</name>
</gene>
<name>A0A183TM35_SCHSO</name>
<dbReference type="Proteomes" id="UP000275846">
    <property type="component" value="Unassembled WGS sequence"/>
</dbReference>
<reference evidence="1 2" key="2">
    <citation type="submission" date="2018-11" db="EMBL/GenBank/DDBJ databases">
        <authorList>
            <consortium name="Pathogen Informatics"/>
        </authorList>
    </citation>
    <scope>NUCLEOTIDE SEQUENCE [LARGE SCALE GENOMIC DNA]</scope>
    <source>
        <strain evidence="1 2">NST_G2</strain>
    </source>
</reference>
<dbReference type="AlphaFoldDB" id="A0A183TM35"/>
<evidence type="ECO:0000313" key="2">
    <source>
        <dbReference type="Proteomes" id="UP000275846"/>
    </source>
</evidence>
<protein>
    <submittedName>
        <fullName evidence="3">RusA family crossover junction endodeoxyribonuclease</fullName>
    </submittedName>
</protein>
<accession>A0A183TM35</accession>
<evidence type="ECO:0000313" key="1">
    <source>
        <dbReference type="EMBL" id="VDM03919.1"/>
    </source>
</evidence>
<keyword evidence="2" id="KW-1185">Reference proteome</keyword>
<dbReference type="OrthoDB" id="10564204at2759"/>